<evidence type="ECO:0008006" key="3">
    <source>
        <dbReference type="Google" id="ProtNLM"/>
    </source>
</evidence>
<accession>A0A7W3QKD2</accession>
<proteinExistence type="predicted"/>
<evidence type="ECO:0000313" key="1">
    <source>
        <dbReference type="EMBL" id="MBA8950290.1"/>
    </source>
</evidence>
<name>A0A7W3QKD2_ACTNM</name>
<dbReference type="Gene3D" id="3.40.50.450">
    <property type="match status" value="1"/>
</dbReference>
<dbReference type="Proteomes" id="UP000572680">
    <property type="component" value="Unassembled WGS sequence"/>
</dbReference>
<comment type="caution">
    <text evidence="1">The sequence shown here is derived from an EMBL/GenBank/DDBJ whole genome shotgun (WGS) entry which is preliminary data.</text>
</comment>
<dbReference type="AlphaFoldDB" id="A0A7W3QKD2"/>
<dbReference type="EMBL" id="JACJIA010000002">
    <property type="protein sequence ID" value="MBA8950290.1"/>
    <property type="molecule type" value="Genomic_DNA"/>
</dbReference>
<dbReference type="SUPFAM" id="SSF102405">
    <property type="entry name" value="MCP/YpsA-like"/>
    <property type="match status" value="1"/>
</dbReference>
<evidence type="ECO:0000313" key="2">
    <source>
        <dbReference type="Proteomes" id="UP000572680"/>
    </source>
</evidence>
<sequence>MPTTVTITGTRSTGHRPLTDYREIFEEFVRPFARSSDVRFYLGGAAGIDSLALLWLAGETDVALTVAVPAKLGDQPADARRAIATARETGRVELVELGGETRTSGYHSRNRWMVDRSKFVIGFPRAGTTTSGTYYTLDYGAQQGKPRLVVPI</sequence>
<organism evidence="1 2">
    <name type="scientific">Actinomadura namibiensis</name>
    <dbReference type="NCBI Taxonomy" id="182080"/>
    <lineage>
        <taxon>Bacteria</taxon>
        <taxon>Bacillati</taxon>
        <taxon>Actinomycetota</taxon>
        <taxon>Actinomycetes</taxon>
        <taxon>Streptosporangiales</taxon>
        <taxon>Thermomonosporaceae</taxon>
        <taxon>Actinomadura</taxon>
    </lineage>
</organism>
<gene>
    <name evidence="1" type="ORF">HNR61_001903</name>
</gene>
<dbReference type="RefSeq" id="WP_182842734.1">
    <property type="nucleotide sequence ID" value="NZ_BAAALP010000002.1"/>
</dbReference>
<keyword evidence="2" id="KW-1185">Reference proteome</keyword>
<protein>
    <recommendedName>
        <fullName evidence="3">DNA recombination-mediator protein A</fullName>
    </recommendedName>
</protein>
<reference evidence="1 2" key="1">
    <citation type="submission" date="2020-08" db="EMBL/GenBank/DDBJ databases">
        <title>Genomic Encyclopedia of Type Strains, Phase IV (KMG-IV): sequencing the most valuable type-strain genomes for metagenomic binning, comparative biology and taxonomic classification.</title>
        <authorList>
            <person name="Goeker M."/>
        </authorList>
    </citation>
    <scope>NUCLEOTIDE SEQUENCE [LARGE SCALE GENOMIC DNA]</scope>
    <source>
        <strain evidence="1 2">DSM 44197</strain>
    </source>
</reference>